<protein>
    <recommendedName>
        <fullName evidence="1">NERD domain-containing protein</fullName>
    </recommendedName>
</protein>
<dbReference type="Proteomes" id="UP000002754">
    <property type="component" value="Unassembled WGS sequence"/>
</dbReference>
<gene>
    <name evidence="3" type="ORF">AJ85_16965</name>
    <name evidence="2" type="ORF">BALCAV_0211625</name>
</gene>
<name>A0A094WKA4_ALKAL</name>
<evidence type="ECO:0000313" key="4">
    <source>
        <dbReference type="Proteomes" id="UP000002754"/>
    </source>
</evidence>
<reference evidence="2 4" key="1">
    <citation type="journal article" date="2014" name="Genome Announc.">
        <title>Draft Genome Sequence of Bacillus alcalophilus AV1934, a Classic Alkaliphile Isolated from Human Feces in 1934.</title>
        <authorList>
            <person name="Attie O."/>
            <person name="Jayaprakash A."/>
            <person name="Shah H."/>
            <person name="Paulsen I.T."/>
            <person name="Morino M."/>
            <person name="Takahashi Y."/>
            <person name="Narumi I."/>
            <person name="Sachidanandam R."/>
            <person name="Satoh K."/>
            <person name="Ito M."/>
            <person name="Krulwich T.A."/>
        </authorList>
    </citation>
    <scope>NUCLEOTIDE SEQUENCE [LARGE SCALE GENOMIC DNA]</scope>
    <source>
        <strain evidence="2 4">AV1934</strain>
    </source>
</reference>
<organism evidence="2 4">
    <name type="scientific">Alkalihalobacillus alcalophilus ATCC 27647 = CGMCC 1.3604</name>
    <dbReference type="NCBI Taxonomy" id="1218173"/>
    <lineage>
        <taxon>Bacteria</taxon>
        <taxon>Bacillati</taxon>
        <taxon>Bacillota</taxon>
        <taxon>Bacilli</taxon>
        <taxon>Bacillales</taxon>
        <taxon>Bacillaceae</taxon>
        <taxon>Alkalihalobacillus</taxon>
    </lineage>
</organism>
<accession>A0A094WKA4</accession>
<comment type="caution">
    <text evidence="2">The sequence shown here is derived from an EMBL/GenBank/DDBJ whole genome shotgun (WGS) entry which is preliminary data.</text>
</comment>
<dbReference type="AlphaFoldDB" id="A0A094WKA4"/>
<evidence type="ECO:0000313" key="2">
    <source>
        <dbReference type="EMBL" id="KGA97246.1"/>
    </source>
</evidence>
<proteinExistence type="predicted"/>
<dbReference type="Pfam" id="PF08378">
    <property type="entry name" value="NERD"/>
    <property type="match status" value="1"/>
</dbReference>
<evidence type="ECO:0000313" key="3">
    <source>
        <dbReference type="EMBL" id="THG89517.1"/>
    </source>
</evidence>
<dbReference type="OrthoDB" id="2164794at2"/>
<dbReference type="InterPro" id="IPR011528">
    <property type="entry name" value="NERD"/>
</dbReference>
<dbReference type="STRING" id="1218173.BALCAV_0211625"/>
<dbReference type="RefSeq" id="WP_040323890.1">
    <property type="nucleotide sequence ID" value="NZ_ALPT02000034.1"/>
</dbReference>
<evidence type="ECO:0000259" key="1">
    <source>
        <dbReference type="PROSITE" id="PS50965"/>
    </source>
</evidence>
<feature type="domain" description="NERD" evidence="1">
    <location>
        <begin position="38"/>
        <end position="148"/>
    </location>
</feature>
<reference evidence="3 5" key="2">
    <citation type="submission" date="2014-01" db="EMBL/GenBank/DDBJ databases">
        <title>Draft genome sequencing of Bacillus alcalophilus CGMCC 1.3604.</title>
        <authorList>
            <person name="Yang J."/>
            <person name="Diao L."/>
            <person name="Yang S."/>
        </authorList>
    </citation>
    <scope>NUCLEOTIDE SEQUENCE [LARGE SCALE GENOMIC DNA]</scope>
    <source>
        <strain evidence="3 5">CGMCC 1.3604</strain>
    </source>
</reference>
<evidence type="ECO:0000313" key="5">
    <source>
        <dbReference type="Proteomes" id="UP000297014"/>
    </source>
</evidence>
<dbReference type="EMBL" id="ALPT02000034">
    <property type="protein sequence ID" value="KGA97246.1"/>
    <property type="molecule type" value="Genomic_DNA"/>
</dbReference>
<keyword evidence="4" id="KW-1185">Reference proteome</keyword>
<dbReference type="eggNOG" id="ENOG502Z8AV">
    <property type="taxonomic scope" value="Bacteria"/>
</dbReference>
<sequence>MILKQRKESSELLLQRVLSWRLKSFSAKDHRRLFKMEKGFAGEQAFDNWAVQLPKDWLQIQDLWLQKDDSPFQIDSLVISPTFLFLFEVKNYEGDYEYKDQRFYSLNSSEVKNPLNQLERNESLLRQWFQLHNIKHPQITSFIIFINPNFYLFLPRPKSPTFVFPNQLNRFLEKLTQQTGSINQSHKNIASQLLSSQLSESPFFKQPTFKEREYKNGLYCKYCFSFNLSPLGRMTKCRNCFKTEKLHQSISRSIEDYQTLFPNSFITTNKIYDWCNIPTINKRSIGRILTTNYKRIGQTKGAYYI</sequence>
<dbReference type="Proteomes" id="UP000297014">
    <property type="component" value="Unassembled WGS sequence"/>
</dbReference>
<dbReference type="PROSITE" id="PS50965">
    <property type="entry name" value="NERD"/>
    <property type="match status" value="1"/>
</dbReference>
<dbReference type="EMBL" id="JALP01000220">
    <property type="protein sequence ID" value="THG89517.1"/>
    <property type="molecule type" value="Genomic_DNA"/>
</dbReference>